<feature type="non-terminal residue" evidence="1">
    <location>
        <position position="1"/>
    </location>
</feature>
<feature type="non-terminal residue" evidence="1">
    <location>
        <position position="96"/>
    </location>
</feature>
<dbReference type="Proteomes" id="UP001634394">
    <property type="component" value="Unassembled WGS sequence"/>
</dbReference>
<dbReference type="AlphaFoldDB" id="A0ABD3XK25"/>
<keyword evidence="2" id="KW-1185">Reference proteome</keyword>
<protein>
    <submittedName>
        <fullName evidence="1">Uncharacterized protein</fullName>
    </submittedName>
</protein>
<sequence length="96" mass="11038">IEARSIHACPGESVRLFQNIFIKFAGTDTFLYKNSRLIELWSTSQDVQKEEKISFDECGNIWMNSVNVSDGAEYAVIQTMDETHPTYLYEVKLIVL</sequence>
<name>A0ABD3XK25_SINWO</name>
<evidence type="ECO:0000313" key="1">
    <source>
        <dbReference type="EMBL" id="KAL3886475.1"/>
    </source>
</evidence>
<comment type="caution">
    <text evidence="1">The sequence shown here is derived from an EMBL/GenBank/DDBJ whole genome shotgun (WGS) entry which is preliminary data.</text>
</comment>
<gene>
    <name evidence="1" type="ORF">ACJMK2_026460</name>
</gene>
<reference evidence="1 2" key="1">
    <citation type="submission" date="2024-11" db="EMBL/GenBank/DDBJ databases">
        <title>Chromosome-level genome assembly of the freshwater bivalve Anodonta woodiana.</title>
        <authorList>
            <person name="Chen X."/>
        </authorList>
    </citation>
    <scope>NUCLEOTIDE SEQUENCE [LARGE SCALE GENOMIC DNA]</scope>
    <source>
        <strain evidence="1">MN2024</strain>
        <tissue evidence="1">Gills</tissue>
    </source>
</reference>
<organism evidence="1 2">
    <name type="scientific">Sinanodonta woodiana</name>
    <name type="common">Chinese pond mussel</name>
    <name type="synonym">Anodonta woodiana</name>
    <dbReference type="NCBI Taxonomy" id="1069815"/>
    <lineage>
        <taxon>Eukaryota</taxon>
        <taxon>Metazoa</taxon>
        <taxon>Spiralia</taxon>
        <taxon>Lophotrochozoa</taxon>
        <taxon>Mollusca</taxon>
        <taxon>Bivalvia</taxon>
        <taxon>Autobranchia</taxon>
        <taxon>Heteroconchia</taxon>
        <taxon>Palaeoheterodonta</taxon>
        <taxon>Unionida</taxon>
        <taxon>Unionoidea</taxon>
        <taxon>Unionidae</taxon>
        <taxon>Unioninae</taxon>
        <taxon>Sinanodonta</taxon>
    </lineage>
</organism>
<accession>A0ABD3XK25</accession>
<dbReference type="EMBL" id="JBJQND010000002">
    <property type="protein sequence ID" value="KAL3886475.1"/>
    <property type="molecule type" value="Genomic_DNA"/>
</dbReference>
<evidence type="ECO:0000313" key="2">
    <source>
        <dbReference type="Proteomes" id="UP001634394"/>
    </source>
</evidence>
<proteinExistence type="predicted"/>